<evidence type="ECO:0000313" key="3">
    <source>
        <dbReference type="Proteomes" id="UP000177309"/>
    </source>
</evidence>
<feature type="domain" description="Polymerase/histidinol phosphatase N-terminal" evidence="1">
    <location>
        <begin position="3"/>
        <end position="68"/>
    </location>
</feature>
<dbReference type="GO" id="GO:0004534">
    <property type="term" value="F:5'-3' RNA exonuclease activity"/>
    <property type="evidence" value="ECO:0007669"/>
    <property type="project" value="TreeGrafter"/>
</dbReference>
<dbReference type="PANTHER" id="PTHR42924">
    <property type="entry name" value="EXONUCLEASE"/>
    <property type="match status" value="1"/>
</dbReference>
<dbReference type="Proteomes" id="UP000177309">
    <property type="component" value="Unassembled WGS sequence"/>
</dbReference>
<name>A0A1F4TRW2_UNCSA</name>
<dbReference type="PANTHER" id="PTHR42924:SF3">
    <property type="entry name" value="POLYMERASE_HISTIDINOL PHOSPHATASE N-TERMINAL DOMAIN-CONTAINING PROTEIN"/>
    <property type="match status" value="1"/>
</dbReference>
<dbReference type="Pfam" id="PF02811">
    <property type="entry name" value="PHP"/>
    <property type="match status" value="1"/>
</dbReference>
<organism evidence="2 3">
    <name type="scientific">candidate division WOR-1 bacterium RIFOXYC2_FULL_41_25</name>
    <dbReference type="NCBI Taxonomy" id="1802586"/>
    <lineage>
        <taxon>Bacteria</taxon>
        <taxon>Bacillati</taxon>
        <taxon>Saganbacteria</taxon>
    </lineage>
</organism>
<dbReference type="GO" id="GO:0035312">
    <property type="term" value="F:5'-3' DNA exonuclease activity"/>
    <property type="evidence" value="ECO:0007669"/>
    <property type="project" value="TreeGrafter"/>
</dbReference>
<proteinExistence type="predicted"/>
<dbReference type="InterPro" id="IPR004013">
    <property type="entry name" value="PHP_dom"/>
</dbReference>
<evidence type="ECO:0000259" key="1">
    <source>
        <dbReference type="SMART" id="SM00481"/>
    </source>
</evidence>
<dbReference type="SMART" id="SM00481">
    <property type="entry name" value="POLIIIAc"/>
    <property type="match status" value="1"/>
</dbReference>
<comment type="caution">
    <text evidence="2">The sequence shown here is derived from an EMBL/GenBank/DDBJ whole genome shotgun (WGS) entry which is preliminary data.</text>
</comment>
<dbReference type="SUPFAM" id="SSF89550">
    <property type="entry name" value="PHP domain-like"/>
    <property type="match status" value="1"/>
</dbReference>
<accession>A0A1F4TRW2</accession>
<dbReference type="InterPro" id="IPR052018">
    <property type="entry name" value="PHP_domain"/>
</dbReference>
<gene>
    <name evidence="2" type="ORF">A2462_02515</name>
</gene>
<dbReference type="Gene3D" id="3.20.20.140">
    <property type="entry name" value="Metal-dependent hydrolases"/>
    <property type="match status" value="1"/>
</dbReference>
<dbReference type="AlphaFoldDB" id="A0A1F4TRW2"/>
<evidence type="ECO:0000313" key="2">
    <source>
        <dbReference type="EMBL" id="OGC35398.1"/>
    </source>
</evidence>
<dbReference type="InterPro" id="IPR016195">
    <property type="entry name" value="Pol/histidinol_Pase-like"/>
</dbReference>
<reference evidence="2 3" key="1">
    <citation type="journal article" date="2016" name="Nat. Commun.">
        <title>Thousands of microbial genomes shed light on interconnected biogeochemical processes in an aquifer system.</title>
        <authorList>
            <person name="Anantharaman K."/>
            <person name="Brown C.T."/>
            <person name="Hug L.A."/>
            <person name="Sharon I."/>
            <person name="Castelle C.J."/>
            <person name="Probst A.J."/>
            <person name="Thomas B.C."/>
            <person name="Singh A."/>
            <person name="Wilkins M.J."/>
            <person name="Karaoz U."/>
            <person name="Brodie E.L."/>
            <person name="Williams K.H."/>
            <person name="Hubbard S.S."/>
            <person name="Banfield J.F."/>
        </authorList>
    </citation>
    <scope>NUCLEOTIDE SEQUENCE [LARGE SCALE GENOMIC DNA]</scope>
</reference>
<sequence length="277" mass="30671">MSADLHIHTNCSDGTQSPEDVVSLAKEAGLTTIAITDHDTFDGIAAAQKKGQELGIEIIPGIELTTEDCDKEIHILGYFIDVNNPEFLAAIEKIQKAREERIYKICDKLKDLGVEIDPQKVFALAGHRVAGRPHVARVLIAEGFVETFSEAFKKYLDFYGPAYVSHYKLLPKEAINLISAAGGLAVFGHPAVSNCDQLIPDLVEAGLAGIEVYYIRHRDYQVKHYLDLVQKHGLLATGGSDYHGIESGREVKLGDHRIPNELVEKLKHEHARRNQSK</sequence>
<dbReference type="EMBL" id="MEUI01000002">
    <property type="protein sequence ID" value="OGC35398.1"/>
    <property type="molecule type" value="Genomic_DNA"/>
</dbReference>
<dbReference type="Gene3D" id="1.10.150.650">
    <property type="match status" value="1"/>
</dbReference>
<dbReference type="CDD" id="cd07438">
    <property type="entry name" value="PHP_HisPPase_AMP"/>
    <property type="match status" value="1"/>
</dbReference>
<dbReference type="InterPro" id="IPR003141">
    <property type="entry name" value="Pol/His_phosphatase_N"/>
</dbReference>
<protein>
    <recommendedName>
        <fullName evidence="1">Polymerase/histidinol phosphatase N-terminal domain-containing protein</fullName>
    </recommendedName>
</protein>